<sequence length="74" mass="8818">MKDYAMKSRFVYKLLVLSKYLYILICISIPIVFIYESYQGDDVDFMIYIRAFIIFSILGVLAQYSTSNFFEKEK</sequence>
<gene>
    <name evidence="2" type="ORF">NEICINOT_03980</name>
</gene>
<name>D0W2U5_NEICI</name>
<feature type="transmembrane region" description="Helical" evidence="1">
    <location>
        <begin position="12"/>
        <end position="35"/>
    </location>
</feature>
<reference evidence="2 3" key="1">
    <citation type="submission" date="2009-10" db="EMBL/GenBank/DDBJ databases">
        <authorList>
            <person name="Weinstock G."/>
            <person name="Sodergren E."/>
            <person name="Clifton S."/>
            <person name="Fulton L."/>
            <person name="Fulton B."/>
            <person name="Courtney L."/>
            <person name="Fronick C."/>
            <person name="Harrison M."/>
            <person name="Strong C."/>
            <person name="Farmer C."/>
            <person name="Delahaunty K."/>
            <person name="Markovic C."/>
            <person name="Hall O."/>
            <person name="Minx P."/>
            <person name="Tomlinson C."/>
            <person name="Mitreva M."/>
            <person name="Nelson J."/>
            <person name="Hou S."/>
            <person name="Wollam A."/>
            <person name="Pepin K.H."/>
            <person name="Johnson M."/>
            <person name="Bhonagiri V."/>
            <person name="Nash W.E."/>
            <person name="Warren W."/>
            <person name="Chinwalla A."/>
            <person name="Mardis E.R."/>
            <person name="Wilson R.K."/>
        </authorList>
    </citation>
    <scope>NUCLEOTIDE SEQUENCE [LARGE SCALE GENOMIC DNA]</scope>
    <source>
        <strain evidence="2 3">ATCC 14685</strain>
    </source>
</reference>
<dbReference type="Proteomes" id="UP000003294">
    <property type="component" value="Unassembled WGS sequence"/>
</dbReference>
<keyword evidence="1" id="KW-0812">Transmembrane</keyword>
<evidence type="ECO:0000256" key="1">
    <source>
        <dbReference type="SAM" id="Phobius"/>
    </source>
</evidence>
<dbReference type="AlphaFoldDB" id="D0W2U5"/>
<keyword evidence="1" id="KW-0472">Membrane</keyword>
<organism evidence="2 3">
    <name type="scientific">Neisseria cinerea ATCC 14685</name>
    <dbReference type="NCBI Taxonomy" id="546262"/>
    <lineage>
        <taxon>Bacteria</taxon>
        <taxon>Pseudomonadati</taxon>
        <taxon>Pseudomonadota</taxon>
        <taxon>Betaproteobacteria</taxon>
        <taxon>Neisseriales</taxon>
        <taxon>Neisseriaceae</taxon>
        <taxon>Neisseria</taxon>
    </lineage>
</organism>
<protein>
    <submittedName>
        <fullName evidence="2">Uncharacterized protein</fullName>
    </submittedName>
</protein>
<keyword evidence="1" id="KW-1133">Transmembrane helix</keyword>
<dbReference type="EMBL" id="ACDY02000005">
    <property type="protein sequence ID" value="EEZ71742.1"/>
    <property type="molecule type" value="Genomic_DNA"/>
</dbReference>
<comment type="caution">
    <text evidence="2">The sequence shown here is derived from an EMBL/GenBank/DDBJ whole genome shotgun (WGS) entry which is preliminary data.</text>
</comment>
<feature type="transmembrane region" description="Helical" evidence="1">
    <location>
        <begin position="47"/>
        <end position="64"/>
    </location>
</feature>
<evidence type="ECO:0000313" key="3">
    <source>
        <dbReference type="Proteomes" id="UP000003294"/>
    </source>
</evidence>
<dbReference type="STRING" id="546262.NEICINOT_03980"/>
<evidence type="ECO:0000313" key="2">
    <source>
        <dbReference type="EMBL" id="EEZ71742.1"/>
    </source>
</evidence>
<accession>D0W2U5</accession>
<proteinExistence type="predicted"/>